<sequence length="150" mass="14895">MLGLPLCLGFPLPFFLSSPPILSLPSPPFLLGCEVVDVQGDLPAVGGLTDLGDAAAELAAQRLPVGRAGGRQQRAFPGQQPKISRPGAAARPLVPILGDVGHPEGLIEEAAAMVPVAEGVPAGAAQEGEGDAAFGHGAWGLPGGAANGDL</sequence>
<reference evidence="2" key="2">
    <citation type="submission" date="2025-09" db="UniProtKB">
        <authorList>
            <consortium name="Ensembl"/>
        </authorList>
    </citation>
    <scope>IDENTIFICATION</scope>
</reference>
<feature type="region of interest" description="Disordered" evidence="1">
    <location>
        <begin position="67"/>
        <end position="87"/>
    </location>
</feature>
<organism evidence="2 3">
    <name type="scientific">Accipiter nisus</name>
    <name type="common">Eurasian sparrowhawk</name>
    <dbReference type="NCBI Taxonomy" id="211598"/>
    <lineage>
        <taxon>Eukaryota</taxon>
        <taxon>Metazoa</taxon>
        <taxon>Chordata</taxon>
        <taxon>Craniata</taxon>
        <taxon>Vertebrata</taxon>
        <taxon>Euteleostomi</taxon>
        <taxon>Archelosauria</taxon>
        <taxon>Archosauria</taxon>
        <taxon>Dinosauria</taxon>
        <taxon>Saurischia</taxon>
        <taxon>Theropoda</taxon>
        <taxon>Coelurosauria</taxon>
        <taxon>Aves</taxon>
        <taxon>Neognathae</taxon>
        <taxon>Neoaves</taxon>
        <taxon>Telluraves</taxon>
        <taxon>Accipitrimorphae</taxon>
        <taxon>Accipitriformes</taxon>
        <taxon>Accipitridae</taxon>
        <taxon>Accipitrinae</taxon>
        <taxon>Accipiter</taxon>
    </lineage>
</organism>
<dbReference type="Ensembl" id="ENSANIT00000020402.1">
    <property type="protein sequence ID" value="ENSANIP00000019739.1"/>
    <property type="gene ID" value="ENSANIG00000013473.1"/>
</dbReference>
<dbReference type="AlphaFoldDB" id="A0A8B9NAU1"/>
<dbReference type="Proteomes" id="UP000694541">
    <property type="component" value="Unplaced"/>
</dbReference>
<name>A0A8B9NAU1_9AVES</name>
<proteinExistence type="predicted"/>
<evidence type="ECO:0000256" key="1">
    <source>
        <dbReference type="SAM" id="MobiDB-lite"/>
    </source>
</evidence>
<keyword evidence="3" id="KW-1185">Reference proteome</keyword>
<protein>
    <submittedName>
        <fullName evidence="2">Uncharacterized protein</fullName>
    </submittedName>
</protein>
<evidence type="ECO:0000313" key="3">
    <source>
        <dbReference type="Proteomes" id="UP000694541"/>
    </source>
</evidence>
<accession>A0A8B9NAU1</accession>
<evidence type="ECO:0000313" key="2">
    <source>
        <dbReference type="Ensembl" id="ENSANIP00000019739.1"/>
    </source>
</evidence>
<reference evidence="2" key="1">
    <citation type="submission" date="2025-08" db="UniProtKB">
        <authorList>
            <consortium name="Ensembl"/>
        </authorList>
    </citation>
    <scope>IDENTIFICATION</scope>
</reference>